<feature type="transmembrane region" description="Helical" evidence="1">
    <location>
        <begin position="432"/>
        <end position="451"/>
    </location>
</feature>
<feature type="transmembrane region" description="Helical" evidence="1">
    <location>
        <begin position="641"/>
        <end position="660"/>
    </location>
</feature>
<feature type="transmembrane region" description="Helical" evidence="1">
    <location>
        <begin position="533"/>
        <end position="554"/>
    </location>
</feature>
<dbReference type="EMBL" id="QCYY01002652">
    <property type="protein sequence ID" value="ROT68610.1"/>
    <property type="molecule type" value="Genomic_DNA"/>
</dbReference>
<feature type="transmembrane region" description="Helical" evidence="1">
    <location>
        <begin position="978"/>
        <end position="998"/>
    </location>
</feature>
<dbReference type="AlphaFoldDB" id="A0A423SWG6"/>
<reference evidence="2 3" key="2">
    <citation type="submission" date="2019-01" db="EMBL/GenBank/DDBJ databases">
        <title>The decoding of complex shrimp genome reveals the adaptation for benthos swimmer, frequently molting mechanism and breeding impact on genome.</title>
        <authorList>
            <person name="Sun Y."/>
            <person name="Gao Y."/>
            <person name="Yu Y."/>
        </authorList>
    </citation>
    <scope>NUCLEOTIDE SEQUENCE [LARGE SCALE GENOMIC DNA]</scope>
    <source>
        <tissue evidence="2">Muscle</tissue>
    </source>
</reference>
<feature type="transmembrane region" description="Helical" evidence="1">
    <location>
        <begin position="889"/>
        <end position="910"/>
    </location>
</feature>
<feature type="transmembrane region" description="Helical" evidence="1">
    <location>
        <begin position="463"/>
        <end position="483"/>
    </location>
</feature>
<feature type="transmembrane region" description="Helical" evidence="1">
    <location>
        <begin position="822"/>
        <end position="841"/>
    </location>
</feature>
<comment type="caution">
    <text evidence="2">The sequence shown here is derived from an EMBL/GenBank/DDBJ whole genome shotgun (WGS) entry which is preliminary data.</text>
</comment>
<sequence length="1026" mass="113897">MGTQTPTEFTLRSLTNAIIRLTSLSLSISSTLTLSNFSAFSLSPILTSNSSRHLHLVSSLYLSYIFPLSNFLGSSLFTRPPSFEFLSFSLSPPLHRPLSNFSRSLSLPLSLPLFRISLVSLSPLISLRLFRSSLVLHSLSLFPLSNFSRVSLSLSLNCSPAFEFFVLSLSLLSSLSRISSRSLSLVSSSLSLSSGICCIRSRLPRLSLSLLLFFFGKFSPFASSFPFFTFSSRPSFELSLFVLFQSFSLSRSYLFSGNFPLVLSLLRSLPLPLSNFSHSFSASLSSPPLSNCFFRSLLISRYFSPFPLFSPLSFWVIFLLRSLSSLLLLLLASGISPSFSLSSSYSLPSRSIFFSFASRCSLLSPSLEFLSFSLSLFFLSPLSGIFWLGLYSPCPELIEFLSGSLFSSLSPLSFLSPWVFSLSSSSSPSFGIFLVVPLPLCSLPLFGEFLLRFSSSLSLLSKFPLGVSSLLCLWGLSLIFRFLSSPLLSCLSLVSSFRHFLLRSLPFYFSLFREFSRVFSLSLALSLFREISLVLLSLLSPLSGEFSLGFSLALPQSLSPHLPFFSGNFFRSSLSFSSLPLIGNFSSVLVLSLLPSYRKFFLRFPLLSPSPFFGFFSRSLVPSLSPLSLFFDIFSRSSSLSLTWLLPLFRIFSVLLSLSLLSPSFEFLSFSLSSPLSLFEFLQLGPPRFLSLSSPLSLFRFSLVLLLSLVSLLFRDFFSRSLLSLPLLSPSFRILSVSHLSLSTLPLRISLVVSLSSATSLPLSKSSLVLVSLSPSPLSNFCSFLSRLSSLPLSNFFSFLSLSLCSPTSFPPISLRFSLSSLLSPLSNFCSFCSLYPLLLFRNFFQFSLCSLSPFLDFSRSLSLSPLSLFRISLVLSLSLYSHRAPFEFLSVSLSLFSPLSNFLSLLSLLSRLSLFRIFSRIFSSLSFSPLSNFLAFSSLLLSLPLSIFSRFSLCSSLLLEFLFRFSSLSYLSLFRYLFLSLSPSSLPYSLVLLLASFRTFSLSLSPLSLFRISLVLSLFLSLLLR</sequence>
<organism evidence="2 3">
    <name type="scientific">Penaeus vannamei</name>
    <name type="common">Whiteleg shrimp</name>
    <name type="synonym">Litopenaeus vannamei</name>
    <dbReference type="NCBI Taxonomy" id="6689"/>
    <lineage>
        <taxon>Eukaryota</taxon>
        <taxon>Metazoa</taxon>
        <taxon>Ecdysozoa</taxon>
        <taxon>Arthropoda</taxon>
        <taxon>Crustacea</taxon>
        <taxon>Multicrustacea</taxon>
        <taxon>Malacostraca</taxon>
        <taxon>Eumalacostraca</taxon>
        <taxon>Eucarida</taxon>
        <taxon>Decapoda</taxon>
        <taxon>Dendrobranchiata</taxon>
        <taxon>Penaeoidea</taxon>
        <taxon>Penaeidae</taxon>
        <taxon>Penaeus</taxon>
    </lineage>
</organism>
<protein>
    <submittedName>
        <fullName evidence="2">Uncharacterized protein</fullName>
    </submittedName>
</protein>
<name>A0A423SWG6_PENVA</name>
<dbReference type="Proteomes" id="UP000283509">
    <property type="component" value="Unassembled WGS sequence"/>
</dbReference>
<feature type="transmembrane region" description="Helical" evidence="1">
    <location>
        <begin position="302"/>
        <end position="320"/>
    </location>
</feature>
<feature type="transmembrane region" description="Helical" evidence="1">
    <location>
        <begin position="209"/>
        <end position="228"/>
    </location>
</feature>
<feature type="transmembrane region" description="Helical" evidence="1">
    <location>
        <begin position="327"/>
        <end position="347"/>
    </location>
</feature>
<gene>
    <name evidence="2" type="ORF">C7M84_013223</name>
</gene>
<proteinExistence type="predicted"/>
<keyword evidence="1" id="KW-0472">Membrane</keyword>
<reference evidence="2 3" key="1">
    <citation type="submission" date="2018-04" db="EMBL/GenBank/DDBJ databases">
        <authorList>
            <person name="Zhang X."/>
            <person name="Yuan J."/>
            <person name="Li F."/>
            <person name="Xiang J."/>
        </authorList>
    </citation>
    <scope>NUCLEOTIDE SEQUENCE [LARGE SCALE GENOMIC DNA]</scope>
    <source>
        <tissue evidence="2">Muscle</tissue>
    </source>
</reference>
<evidence type="ECO:0000313" key="3">
    <source>
        <dbReference type="Proteomes" id="UP000283509"/>
    </source>
</evidence>
<feature type="transmembrane region" description="Helical" evidence="1">
    <location>
        <begin position="697"/>
        <end position="714"/>
    </location>
</feature>
<keyword evidence="1" id="KW-0812">Transmembrane</keyword>
<feature type="transmembrane region" description="Helical" evidence="1">
    <location>
        <begin position="1004"/>
        <end position="1025"/>
    </location>
</feature>
<evidence type="ECO:0000313" key="2">
    <source>
        <dbReference type="EMBL" id="ROT68610.1"/>
    </source>
</evidence>
<evidence type="ECO:0000256" key="1">
    <source>
        <dbReference type="SAM" id="Phobius"/>
    </source>
</evidence>
<feature type="transmembrane region" description="Helical" evidence="1">
    <location>
        <begin position="367"/>
        <end position="388"/>
    </location>
</feature>
<accession>A0A423SWG6</accession>
<feature type="transmembrane region" description="Helical" evidence="1">
    <location>
        <begin position="400"/>
        <end position="420"/>
    </location>
</feature>
<feature type="transmembrane region" description="Helical" evidence="1">
    <location>
        <begin position="574"/>
        <end position="594"/>
    </location>
</feature>
<keyword evidence="1" id="KW-1133">Transmembrane helix</keyword>
<keyword evidence="3" id="KW-1185">Reference proteome</keyword>